<accession>A0AAW1VBM8</accession>
<comment type="caution">
    <text evidence="2">The sequence shown here is derived from an EMBL/GenBank/DDBJ whole genome shotgun (WGS) entry which is preliminary data.</text>
</comment>
<evidence type="ECO:0008006" key="4">
    <source>
        <dbReference type="Google" id="ProtNLM"/>
    </source>
</evidence>
<dbReference type="PANTHER" id="PTHR11161:SF72">
    <property type="entry name" value="FI21449P1"/>
    <property type="match status" value="1"/>
</dbReference>
<organism evidence="2 3">
    <name type="scientific">Henosepilachna vigintioctopunctata</name>
    <dbReference type="NCBI Taxonomy" id="420089"/>
    <lineage>
        <taxon>Eukaryota</taxon>
        <taxon>Metazoa</taxon>
        <taxon>Ecdysozoa</taxon>
        <taxon>Arthropoda</taxon>
        <taxon>Hexapoda</taxon>
        <taxon>Insecta</taxon>
        <taxon>Pterygota</taxon>
        <taxon>Neoptera</taxon>
        <taxon>Endopterygota</taxon>
        <taxon>Coleoptera</taxon>
        <taxon>Polyphaga</taxon>
        <taxon>Cucujiformia</taxon>
        <taxon>Coccinelloidea</taxon>
        <taxon>Coccinellidae</taxon>
        <taxon>Epilachninae</taxon>
        <taxon>Epilachnini</taxon>
        <taxon>Henosepilachna</taxon>
    </lineage>
</organism>
<dbReference type="AlphaFoldDB" id="A0AAW1VBM8"/>
<keyword evidence="1" id="KW-0812">Transmembrane</keyword>
<dbReference type="EMBL" id="JARQZJ010000127">
    <property type="protein sequence ID" value="KAK9891030.1"/>
    <property type="molecule type" value="Genomic_DNA"/>
</dbReference>
<gene>
    <name evidence="2" type="ORF">WA026_013362</name>
</gene>
<feature type="transmembrane region" description="Helical" evidence="1">
    <location>
        <begin position="12"/>
        <end position="33"/>
    </location>
</feature>
<proteinExistence type="predicted"/>
<evidence type="ECO:0000256" key="1">
    <source>
        <dbReference type="SAM" id="Phobius"/>
    </source>
</evidence>
<feature type="transmembrane region" description="Helical" evidence="1">
    <location>
        <begin position="129"/>
        <end position="151"/>
    </location>
</feature>
<dbReference type="Proteomes" id="UP001431783">
    <property type="component" value="Unassembled WGS sequence"/>
</dbReference>
<protein>
    <recommendedName>
        <fullName evidence="4">Acyltransferase 3 domain-containing protein</fullName>
    </recommendedName>
</protein>
<keyword evidence="3" id="KW-1185">Reference proteome</keyword>
<feature type="transmembrane region" description="Helical" evidence="1">
    <location>
        <begin position="65"/>
        <end position="85"/>
    </location>
</feature>
<dbReference type="PANTHER" id="PTHR11161">
    <property type="entry name" value="O-ACYLTRANSFERASE"/>
    <property type="match status" value="1"/>
</dbReference>
<evidence type="ECO:0000313" key="3">
    <source>
        <dbReference type="Proteomes" id="UP001431783"/>
    </source>
</evidence>
<evidence type="ECO:0000313" key="2">
    <source>
        <dbReference type="EMBL" id="KAK9891030.1"/>
    </source>
</evidence>
<keyword evidence="1" id="KW-0472">Membrane</keyword>
<dbReference type="InterPro" id="IPR052728">
    <property type="entry name" value="O2_lipid_transport_reg"/>
</dbReference>
<name>A0AAW1VBM8_9CUCU</name>
<feature type="transmembrane region" description="Helical" evidence="1">
    <location>
        <begin position="97"/>
        <end position="117"/>
    </location>
</feature>
<keyword evidence="1" id="KW-1133">Transmembrane helix</keyword>
<feature type="transmembrane region" description="Helical" evidence="1">
    <location>
        <begin position="163"/>
        <end position="185"/>
    </location>
</feature>
<reference evidence="2 3" key="1">
    <citation type="submission" date="2023-03" db="EMBL/GenBank/DDBJ databases">
        <title>Genome insight into feeding habits of ladybird beetles.</title>
        <authorList>
            <person name="Li H.-S."/>
            <person name="Huang Y.-H."/>
            <person name="Pang H."/>
        </authorList>
    </citation>
    <scope>NUCLEOTIDE SEQUENCE [LARGE SCALE GENOMIC DNA]</scope>
    <source>
        <strain evidence="2">SYSU_2023b</strain>
        <tissue evidence="2">Whole body</tissue>
    </source>
</reference>
<sequence length="208" mass="24348">MAFYISRKFKISLRYFGAAAIVATVFIQTFTMLTSDYGLFRFFPRNLPLENLFIKPDFLIKYFSTVNHVLTYVIGFSFGILYAQYKKKNIFDTLMKKLIWFTALFVLPIVTSILHSYNYSRPLEFFMTITLRPTFSFGIAVGFLGLATKTGGFIRNFLQCKPLVFLAHFNYCVYVFHFLVVYLRFGTTTKMVVLSDEFYVSFTNIKRK</sequence>